<keyword evidence="2" id="KW-0808">Transferase</keyword>
<dbReference type="PANTHER" id="PTHR48048:SF94">
    <property type="entry name" value="GLYCOSYLTRANSFERASE"/>
    <property type="match status" value="1"/>
</dbReference>
<dbReference type="Pfam" id="PF00201">
    <property type="entry name" value="UDPGT"/>
    <property type="match status" value="1"/>
</dbReference>
<gene>
    <name evidence="3" type="ORF">F3Y22_tig00002793pilonHSYRG00134</name>
</gene>
<organism evidence="3 4">
    <name type="scientific">Hibiscus syriacus</name>
    <name type="common">Rose of Sharon</name>
    <dbReference type="NCBI Taxonomy" id="106335"/>
    <lineage>
        <taxon>Eukaryota</taxon>
        <taxon>Viridiplantae</taxon>
        <taxon>Streptophyta</taxon>
        <taxon>Embryophyta</taxon>
        <taxon>Tracheophyta</taxon>
        <taxon>Spermatophyta</taxon>
        <taxon>Magnoliopsida</taxon>
        <taxon>eudicotyledons</taxon>
        <taxon>Gunneridae</taxon>
        <taxon>Pentapetalae</taxon>
        <taxon>rosids</taxon>
        <taxon>malvids</taxon>
        <taxon>Malvales</taxon>
        <taxon>Malvaceae</taxon>
        <taxon>Malvoideae</taxon>
        <taxon>Hibiscus</taxon>
    </lineage>
</organism>
<keyword evidence="4" id="KW-1185">Reference proteome</keyword>
<proteinExistence type="inferred from homology"/>
<comment type="caution">
    <text evidence="3">The sequence shown here is derived from an EMBL/GenBank/DDBJ whole genome shotgun (WGS) entry which is preliminary data.</text>
</comment>
<evidence type="ECO:0000313" key="3">
    <source>
        <dbReference type="EMBL" id="KAE8731626.1"/>
    </source>
</evidence>
<dbReference type="InterPro" id="IPR002213">
    <property type="entry name" value="UDP_glucos_trans"/>
</dbReference>
<accession>A0A6A3CRL7</accession>
<protein>
    <submittedName>
        <fullName evidence="3">Uncharacterized protein</fullName>
    </submittedName>
</protein>
<dbReference type="AlphaFoldDB" id="A0A6A3CRL7"/>
<dbReference type="FunFam" id="3.40.50.2000:FF:000056">
    <property type="entry name" value="Glycosyltransferase"/>
    <property type="match status" value="1"/>
</dbReference>
<evidence type="ECO:0000256" key="1">
    <source>
        <dbReference type="ARBA" id="ARBA00009995"/>
    </source>
</evidence>
<dbReference type="SUPFAM" id="SSF53756">
    <property type="entry name" value="UDP-Glycosyltransferase/glycogen phosphorylase"/>
    <property type="match status" value="1"/>
</dbReference>
<reference evidence="3" key="1">
    <citation type="submission" date="2019-09" db="EMBL/GenBank/DDBJ databases">
        <title>Draft genome information of white flower Hibiscus syriacus.</title>
        <authorList>
            <person name="Kim Y.-M."/>
        </authorList>
    </citation>
    <scope>NUCLEOTIDE SEQUENCE [LARGE SCALE GENOMIC DNA]</scope>
    <source>
        <strain evidence="3">YM2019G1</strain>
    </source>
</reference>
<dbReference type="PANTHER" id="PTHR48048">
    <property type="entry name" value="GLYCOSYLTRANSFERASE"/>
    <property type="match status" value="1"/>
</dbReference>
<comment type="similarity">
    <text evidence="1">Belongs to the UDP-glycosyltransferase family.</text>
</comment>
<dbReference type="GO" id="GO:0035251">
    <property type="term" value="F:UDP-glucosyltransferase activity"/>
    <property type="evidence" value="ECO:0007669"/>
    <property type="project" value="InterPro"/>
</dbReference>
<dbReference type="Gene3D" id="3.40.50.2000">
    <property type="entry name" value="Glycogen Phosphorylase B"/>
    <property type="match status" value="2"/>
</dbReference>
<evidence type="ECO:0000256" key="2">
    <source>
        <dbReference type="ARBA" id="ARBA00022679"/>
    </source>
</evidence>
<evidence type="ECO:0000313" key="4">
    <source>
        <dbReference type="Proteomes" id="UP000436088"/>
    </source>
</evidence>
<sequence length="319" mass="35750">MKKVELIFVPTPGVGHLVTTGEFTKHLIHSDDRISVTILSMKWFSATLPVRNAVMDIMSVRSTSDSASARVAGLVLDLFVPPCLVFEYPKPETRNGSSTFDPRICKSCPSRVLPSFLFTRMEAILHLSRLVKSSGMPKNPPTYPVQPVNHLNSLPHVELDQVQRDRIMKWLDSQLESSVVYLCFGSMGSHGPPQVKEIALGLEQSEHKFLWSLHMPPPLQSQDDAAGNVHYKSPEEMLPEGFLERIQGRGLICGWAPQVEDLRHKAVGGLVSLRLELNSGELVVWCAYSNMAYMTSEVVTADEIKAYDRLWMQVRLGRK</sequence>
<dbReference type="EMBL" id="VEPZ02000193">
    <property type="protein sequence ID" value="KAE8731626.1"/>
    <property type="molecule type" value="Genomic_DNA"/>
</dbReference>
<name>A0A6A3CRL7_HIBSY</name>
<dbReference type="Proteomes" id="UP000436088">
    <property type="component" value="Unassembled WGS sequence"/>
</dbReference>
<dbReference type="InterPro" id="IPR050481">
    <property type="entry name" value="UDP-glycosyltransf_plant"/>
</dbReference>